<dbReference type="AlphaFoldDB" id="A0A439DK05"/>
<dbReference type="Gene3D" id="3.40.50.150">
    <property type="entry name" value="Vaccinia Virus protein VP39"/>
    <property type="match status" value="1"/>
</dbReference>
<evidence type="ECO:0000256" key="1">
    <source>
        <dbReference type="ARBA" id="ARBA00038158"/>
    </source>
</evidence>
<dbReference type="PANTHER" id="PTHR43591">
    <property type="entry name" value="METHYLTRANSFERASE"/>
    <property type="match status" value="1"/>
</dbReference>
<protein>
    <recommendedName>
        <fullName evidence="5">Methyltransferase domain-containing protein</fullName>
    </recommendedName>
</protein>
<dbReference type="SUPFAM" id="SSF53335">
    <property type="entry name" value="S-adenosyl-L-methionine-dependent methyltransferases"/>
    <property type="match status" value="1"/>
</dbReference>
<evidence type="ECO:0000256" key="2">
    <source>
        <dbReference type="SAM" id="MobiDB-lite"/>
    </source>
</evidence>
<dbReference type="Proteomes" id="UP000286045">
    <property type="component" value="Unassembled WGS sequence"/>
</dbReference>
<dbReference type="CDD" id="cd02440">
    <property type="entry name" value="AdoMet_MTases"/>
    <property type="match status" value="1"/>
</dbReference>
<dbReference type="PANTHER" id="PTHR43591:SF110">
    <property type="entry name" value="RHODANESE DOMAIN-CONTAINING PROTEIN"/>
    <property type="match status" value="1"/>
</dbReference>
<dbReference type="InterPro" id="IPR029063">
    <property type="entry name" value="SAM-dependent_MTases_sf"/>
</dbReference>
<comment type="similarity">
    <text evidence="1">Belongs to the methyltransferase superfamily. LaeA methyltransferase family.</text>
</comment>
<dbReference type="EMBL" id="RYZI01000004">
    <property type="protein sequence ID" value="RWA14749.1"/>
    <property type="molecule type" value="Genomic_DNA"/>
</dbReference>
<organism evidence="3 4">
    <name type="scientific">Xylaria grammica</name>
    <dbReference type="NCBI Taxonomy" id="363999"/>
    <lineage>
        <taxon>Eukaryota</taxon>
        <taxon>Fungi</taxon>
        <taxon>Dikarya</taxon>
        <taxon>Ascomycota</taxon>
        <taxon>Pezizomycotina</taxon>
        <taxon>Sordariomycetes</taxon>
        <taxon>Xylariomycetidae</taxon>
        <taxon>Xylariales</taxon>
        <taxon>Xylariaceae</taxon>
        <taxon>Xylaria</taxon>
    </lineage>
</organism>
<reference evidence="3 4" key="1">
    <citation type="submission" date="2018-12" db="EMBL/GenBank/DDBJ databases">
        <title>Draft genome sequence of Xylaria grammica IHI A82.</title>
        <authorList>
            <person name="Buettner E."/>
            <person name="Kellner H."/>
        </authorList>
    </citation>
    <scope>NUCLEOTIDE SEQUENCE [LARGE SCALE GENOMIC DNA]</scope>
    <source>
        <strain evidence="3 4">IHI A82</strain>
    </source>
</reference>
<gene>
    <name evidence="3" type="ORF">EKO27_g387</name>
</gene>
<keyword evidence="4" id="KW-1185">Reference proteome</keyword>
<dbReference type="STRING" id="363999.A0A439DK05"/>
<evidence type="ECO:0008006" key="5">
    <source>
        <dbReference type="Google" id="ProtNLM"/>
    </source>
</evidence>
<proteinExistence type="inferred from homology"/>
<evidence type="ECO:0000313" key="4">
    <source>
        <dbReference type="Proteomes" id="UP000286045"/>
    </source>
</evidence>
<sequence length="284" mass="31893">MGIYYLNNGEKGWEEDRLDWNHHKMVMPLVGNTILPRAIEADLGSKSSPRIADVCTGTGVWAVSVAKQLPNAHIHGFDIDTSKFAKNLPPNVRLQHGDVFEPFPSELLGKFDLVHARFLVSLLRKEDWVPVARNFMTLLRPGGWILWEDSGPFEFRVLPITPGWTKYAALNWSFCNAQGMDLRMPATLSTHLEDAGFVDLTEKDYHTSPYEKLDIGTKESMLRLAYQTFLGMVASGKMEEMKTEAQAKKAVNEIREEFEQVANNEGRFAGNGNLPASCPQPSEP</sequence>
<comment type="caution">
    <text evidence="3">The sequence shown here is derived from an EMBL/GenBank/DDBJ whole genome shotgun (WGS) entry which is preliminary data.</text>
</comment>
<name>A0A439DK05_9PEZI</name>
<evidence type="ECO:0000313" key="3">
    <source>
        <dbReference type="EMBL" id="RWA14749.1"/>
    </source>
</evidence>
<dbReference type="Pfam" id="PF13489">
    <property type="entry name" value="Methyltransf_23"/>
    <property type="match status" value="1"/>
</dbReference>
<accession>A0A439DK05</accession>
<feature type="region of interest" description="Disordered" evidence="2">
    <location>
        <begin position="262"/>
        <end position="284"/>
    </location>
</feature>